<evidence type="ECO:0000313" key="1">
    <source>
        <dbReference type="EMBL" id="KAL0072840.1"/>
    </source>
</evidence>
<protein>
    <submittedName>
        <fullName evidence="1">Uncharacterized protein</fullName>
    </submittedName>
</protein>
<reference evidence="1 2" key="1">
    <citation type="submission" date="2024-05" db="EMBL/GenBank/DDBJ databases">
        <title>A draft genome resource for the thread blight pathogen Marasmius tenuissimus strain MS-2.</title>
        <authorList>
            <person name="Yulfo-Soto G.E."/>
            <person name="Baruah I.K."/>
            <person name="Amoako-Attah I."/>
            <person name="Bukari Y."/>
            <person name="Meinhardt L.W."/>
            <person name="Bailey B.A."/>
            <person name="Cohen S.P."/>
        </authorList>
    </citation>
    <scope>NUCLEOTIDE SEQUENCE [LARGE SCALE GENOMIC DNA]</scope>
    <source>
        <strain evidence="1 2">MS-2</strain>
    </source>
</reference>
<sequence length="891" mass="100078">MFSSRELLYVGGIVARAAYEIELGDIKMLWDGAASASRPPDAEIQTWLTGRAIHALKFFTFHQSTPSPDIASLLEAAFFSCTVAKQFSIMSSVGVRDATEVRLPDATFTFLKNLPVLADEVLNGARPMVTSLQNRGLIKSIRFDDVLRELQDRPLPEEEMTACLKWWAGIKGTLTQSARTSLLNNAVLVTGIPGSKDERIIPLSTIRTFFNQRSGLGIPLEGPLPDHMLPVSISKHLTPEQLTSSFTWKALSILDWLQHICTTPCAPEFDIRLSPPWAEKVLNVIIRGWQSAATETKLEIIDMFQTIPCIPTSAGMKVPQEAYFVSADIFRDLAVVKLPSGAPVKGPMERVLTALKVRKHIDLQIIFSRMVKTNEWTTAELVKYLVSVRGTLSEDEIDRLKATVAFGAENQDSEKRYQARQLYEPLDVFRQLGLPVLDWGKQTRWRSSSDEAKFLFELGLKRQPSLALIIRMCTDANSKIRELSLTYLVDHIPAVYHDYDPVHYREFQFIPSKKNGQKCLCSPQEVYANPKWAAFDLPILASEKSDLAAKLKIRDHPVSTTLMDILITRPPKDVAQAREWFQILAAHVGEFSAIQLGKLSQLPIIPISIQEKNTIYRPPNQCYFGQEAQQTFHSKLFVFIDFGQVANSFLNACGVKPQPTTDEVAQILLNDPGNFYQLAGTVENFLMELKAVAANSRLLSSNTVARMKKTPVLLAFQRKQVSEKAALEDEEHEPVPVGLKTADKIIIADDAIALQLFGDSLFTAPQDNTLEDFYFLLGSRRLSSLVKEDPKHSDEVKNSKQAAEIRNLILERLPLFLHEHTHAKTRLSYSWLKTRNNFLVKSFGKVSITKNLKYGDLHLSKVQEASAVSYRQPGGSLELWLAGHTQIDMYE</sequence>
<name>A0ABR3AFZ1_9AGAR</name>
<accession>A0ABR3AFZ1</accession>
<keyword evidence="2" id="KW-1185">Reference proteome</keyword>
<dbReference type="EMBL" id="JBBXMP010000001">
    <property type="protein sequence ID" value="KAL0072840.1"/>
    <property type="molecule type" value="Genomic_DNA"/>
</dbReference>
<dbReference type="PANTHER" id="PTHR47839">
    <property type="entry name" value="DOMAIN PROTEIN, PUTATIVE (AFU_ORTHOLOGUE AFUA_6G04830)-RELATED"/>
    <property type="match status" value="1"/>
</dbReference>
<gene>
    <name evidence="1" type="ORF">AAF712_000603</name>
</gene>
<dbReference type="Pfam" id="PF12449">
    <property type="entry name" value="DUF3684"/>
    <property type="match status" value="1"/>
</dbReference>
<dbReference type="PANTHER" id="PTHR47839:SF1">
    <property type="entry name" value="DOMAIN PROTEIN, PUTATIVE (AFU_ORTHOLOGUE AFUA_6G04830)-RELATED"/>
    <property type="match status" value="1"/>
</dbReference>
<dbReference type="InterPro" id="IPR022155">
    <property type="entry name" value="DUF3684"/>
</dbReference>
<organism evidence="1 2">
    <name type="scientific">Marasmius tenuissimus</name>
    <dbReference type="NCBI Taxonomy" id="585030"/>
    <lineage>
        <taxon>Eukaryota</taxon>
        <taxon>Fungi</taxon>
        <taxon>Dikarya</taxon>
        <taxon>Basidiomycota</taxon>
        <taxon>Agaricomycotina</taxon>
        <taxon>Agaricomycetes</taxon>
        <taxon>Agaricomycetidae</taxon>
        <taxon>Agaricales</taxon>
        <taxon>Marasmiineae</taxon>
        <taxon>Marasmiaceae</taxon>
        <taxon>Marasmius</taxon>
    </lineage>
</organism>
<comment type="caution">
    <text evidence="1">The sequence shown here is derived from an EMBL/GenBank/DDBJ whole genome shotgun (WGS) entry which is preliminary data.</text>
</comment>
<dbReference type="Proteomes" id="UP001437256">
    <property type="component" value="Unassembled WGS sequence"/>
</dbReference>
<proteinExistence type="predicted"/>
<evidence type="ECO:0000313" key="2">
    <source>
        <dbReference type="Proteomes" id="UP001437256"/>
    </source>
</evidence>